<dbReference type="Pfam" id="PF01638">
    <property type="entry name" value="HxlR"/>
    <property type="match status" value="1"/>
</dbReference>
<dbReference type="GO" id="GO:0003677">
    <property type="term" value="F:DNA binding"/>
    <property type="evidence" value="ECO:0007669"/>
    <property type="project" value="UniProtKB-KW"/>
</dbReference>
<dbReference type="AlphaFoldDB" id="A0AA97F8Z9"/>
<dbReference type="PANTHER" id="PTHR33204:SF18">
    <property type="entry name" value="TRANSCRIPTIONAL REGULATORY PROTEIN"/>
    <property type="match status" value="1"/>
</dbReference>
<dbReference type="PANTHER" id="PTHR33204">
    <property type="entry name" value="TRANSCRIPTIONAL REGULATOR, MARR FAMILY"/>
    <property type="match status" value="1"/>
</dbReference>
<organism evidence="5 6">
    <name type="scientific">Alterisphingorhabdus coralli</name>
    <dbReference type="NCBI Taxonomy" id="3071408"/>
    <lineage>
        <taxon>Bacteria</taxon>
        <taxon>Pseudomonadati</taxon>
        <taxon>Pseudomonadota</taxon>
        <taxon>Alphaproteobacteria</taxon>
        <taxon>Sphingomonadales</taxon>
        <taxon>Sphingomonadaceae</taxon>
        <taxon>Alterisphingorhabdus (ex Yan et al. 2024)</taxon>
    </lineage>
</organism>
<dbReference type="InterPro" id="IPR002577">
    <property type="entry name" value="HTH_HxlR"/>
</dbReference>
<dbReference type="Gene3D" id="1.10.10.10">
    <property type="entry name" value="Winged helix-like DNA-binding domain superfamily/Winged helix DNA-binding domain"/>
    <property type="match status" value="1"/>
</dbReference>
<feature type="domain" description="HTH hxlR-type" evidence="4">
    <location>
        <begin position="11"/>
        <end position="108"/>
    </location>
</feature>
<reference evidence="5 6" key="1">
    <citation type="submission" date="2023-10" db="EMBL/GenBank/DDBJ databases">
        <title>Complete genome sequence of a Sphingomonadaceae bacterium.</title>
        <authorList>
            <person name="Yan C."/>
        </authorList>
    </citation>
    <scope>NUCLEOTIDE SEQUENCE [LARGE SCALE GENOMIC DNA]</scope>
    <source>
        <strain evidence="5 6">SCSIO 66989</strain>
    </source>
</reference>
<gene>
    <name evidence="5" type="ORF">RB602_12610</name>
</gene>
<proteinExistence type="predicted"/>
<dbReference type="RefSeq" id="WP_317080940.1">
    <property type="nucleotide sequence ID" value="NZ_CP136594.1"/>
</dbReference>
<name>A0AA97F8Z9_9SPHN</name>
<evidence type="ECO:0000313" key="5">
    <source>
        <dbReference type="EMBL" id="WOE74680.1"/>
    </source>
</evidence>
<dbReference type="InterPro" id="IPR036388">
    <property type="entry name" value="WH-like_DNA-bd_sf"/>
</dbReference>
<sequence length="169" mass="18734">MTRKSLEHLNCSWAQAAEAIGDKWSIMIVRDAFFGVKTFSAFADNLGISKNILTQRLEHLIKHGVLAKRPIGLGTSRSEYTLTDKGQALFPIMIGLAQWSDEWVFGNDKEPYNIIDKQKGAPIQKVRVTDTNGCELSMADVTLTPGKGANANNRRLAEEMARNERLADG</sequence>
<evidence type="ECO:0000259" key="4">
    <source>
        <dbReference type="PROSITE" id="PS51118"/>
    </source>
</evidence>
<evidence type="ECO:0000313" key="6">
    <source>
        <dbReference type="Proteomes" id="UP001302429"/>
    </source>
</evidence>
<keyword evidence="3" id="KW-0804">Transcription</keyword>
<dbReference type="EMBL" id="CP136594">
    <property type="protein sequence ID" value="WOE74680.1"/>
    <property type="molecule type" value="Genomic_DNA"/>
</dbReference>
<dbReference type="SUPFAM" id="SSF46785">
    <property type="entry name" value="Winged helix' DNA-binding domain"/>
    <property type="match status" value="1"/>
</dbReference>
<dbReference type="Proteomes" id="UP001302429">
    <property type="component" value="Chromosome"/>
</dbReference>
<evidence type="ECO:0000256" key="3">
    <source>
        <dbReference type="ARBA" id="ARBA00023163"/>
    </source>
</evidence>
<evidence type="ECO:0000256" key="1">
    <source>
        <dbReference type="ARBA" id="ARBA00023015"/>
    </source>
</evidence>
<dbReference type="InterPro" id="IPR036390">
    <property type="entry name" value="WH_DNA-bd_sf"/>
</dbReference>
<dbReference type="PROSITE" id="PS51118">
    <property type="entry name" value="HTH_HXLR"/>
    <property type="match status" value="1"/>
</dbReference>
<keyword evidence="2" id="KW-0238">DNA-binding</keyword>
<accession>A0AA97F8Z9</accession>
<dbReference type="KEGG" id="acoa:RB602_12610"/>
<keyword evidence="6" id="KW-1185">Reference proteome</keyword>
<protein>
    <submittedName>
        <fullName evidence="5">Helix-turn-helix domain-containing protein</fullName>
    </submittedName>
</protein>
<evidence type="ECO:0000256" key="2">
    <source>
        <dbReference type="ARBA" id="ARBA00023125"/>
    </source>
</evidence>
<keyword evidence="1" id="KW-0805">Transcription regulation</keyword>